<evidence type="ECO:0000313" key="1">
    <source>
        <dbReference type="EMBL" id="KKK55300.1"/>
    </source>
</evidence>
<dbReference type="EMBL" id="LAZR01065564">
    <property type="protein sequence ID" value="KKK55300.1"/>
    <property type="molecule type" value="Genomic_DNA"/>
</dbReference>
<gene>
    <name evidence="1" type="ORF">LCGC14_3075920</name>
</gene>
<protein>
    <submittedName>
        <fullName evidence="1">Uncharacterized protein</fullName>
    </submittedName>
</protein>
<sequence>MKKKRVAILGFMDSWKRAPWEDYDYEIWCMNQFELYAIPRYDRWFDMHTWFNLITRPVGKELFKRRKVSSHVHWLSKHCEVPIYMPKKYNMIKNSIAYPIEKMLKIHGPVFTNTVDYEIALAVEEGFKEIQIYGIAMQGIDEIWQQRNSLSYFVGYAKGKGVDVYIPSNHNFLRINQIYGYNTKNIEPYWKYLNSNQTM</sequence>
<comment type="caution">
    <text evidence="1">The sequence shown here is derived from an EMBL/GenBank/DDBJ whole genome shotgun (WGS) entry which is preliminary data.</text>
</comment>
<proteinExistence type="predicted"/>
<organism evidence="1">
    <name type="scientific">marine sediment metagenome</name>
    <dbReference type="NCBI Taxonomy" id="412755"/>
    <lineage>
        <taxon>unclassified sequences</taxon>
        <taxon>metagenomes</taxon>
        <taxon>ecological metagenomes</taxon>
    </lineage>
</organism>
<reference evidence="1" key="1">
    <citation type="journal article" date="2015" name="Nature">
        <title>Complex archaea that bridge the gap between prokaryotes and eukaryotes.</title>
        <authorList>
            <person name="Spang A."/>
            <person name="Saw J.H."/>
            <person name="Jorgensen S.L."/>
            <person name="Zaremba-Niedzwiedzka K."/>
            <person name="Martijn J."/>
            <person name="Lind A.E."/>
            <person name="van Eijk R."/>
            <person name="Schleper C."/>
            <person name="Guy L."/>
            <person name="Ettema T.J."/>
        </authorList>
    </citation>
    <scope>NUCLEOTIDE SEQUENCE</scope>
</reference>
<dbReference type="AlphaFoldDB" id="A0A0F8X354"/>
<accession>A0A0F8X354</accession>
<name>A0A0F8X354_9ZZZZ</name>